<dbReference type="GO" id="GO:0005886">
    <property type="term" value="C:plasma membrane"/>
    <property type="evidence" value="ECO:0007669"/>
    <property type="project" value="UniProtKB-SubCell"/>
</dbReference>
<reference evidence="10" key="1">
    <citation type="journal article" date="2014" name="Int. J. Syst. Evol. Microbiol.">
        <title>Complete genome sequence of Corynebacterium casei LMG S-19264T (=DSM 44701T), isolated from a smear-ripened cheese.</title>
        <authorList>
            <consortium name="US DOE Joint Genome Institute (JGI-PGF)"/>
            <person name="Walter F."/>
            <person name="Albersmeier A."/>
            <person name="Kalinowski J."/>
            <person name="Ruckert C."/>
        </authorList>
    </citation>
    <scope>NUCLEOTIDE SEQUENCE</scope>
    <source>
        <strain evidence="10">JCM 3131</strain>
    </source>
</reference>
<sequence length="321" mass="32365">MILRLVVRTAALAVAATAVVFAATELLPGDAGQLRTPGRASAEDIARERERLGLDRPAAVRYLDWLYGVVRGDLGRSLSGGRPVAALFAERLPATAVLAAAALAVTALLTAAALGVTYLRGGRGGSAATGLAAVPQPVHAAVLGAVFAGLLGWLPAVSLLPPGASPLTEPEVLVLPALTLALPSAAFATALLRGALGDALRRPHVTDARLRGLPAPLVLRRHVLPFLYVPALQVTALLAGGLVAGTALVETVFGYPGTGQLLVSAVAVRDVPVVQAAALLPAVVLLLGMLLADLAAHRTASAPHATRGTSTAVPQNAGGSL</sequence>
<comment type="similarity">
    <text evidence="7">Belongs to the binding-protein-dependent transport system permease family.</text>
</comment>
<evidence type="ECO:0000256" key="2">
    <source>
        <dbReference type="ARBA" id="ARBA00022448"/>
    </source>
</evidence>
<comment type="subcellular location">
    <subcellularLocation>
        <location evidence="1 7">Cell membrane</location>
        <topology evidence="1 7">Multi-pass membrane protein</topology>
    </subcellularLocation>
</comment>
<evidence type="ECO:0000259" key="9">
    <source>
        <dbReference type="PROSITE" id="PS50928"/>
    </source>
</evidence>
<evidence type="ECO:0000256" key="8">
    <source>
        <dbReference type="SAM" id="SignalP"/>
    </source>
</evidence>
<dbReference type="GO" id="GO:0055085">
    <property type="term" value="P:transmembrane transport"/>
    <property type="evidence" value="ECO:0007669"/>
    <property type="project" value="InterPro"/>
</dbReference>
<feature type="signal peptide" evidence="8">
    <location>
        <begin position="1"/>
        <end position="22"/>
    </location>
</feature>
<evidence type="ECO:0000313" key="10">
    <source>
        <dbReference type="EMBL" id="GGQ81996.1"/>
    </source>
</evidence>
<dbReference type="CDD" id="cd06261">
    <property type="entry name" value="TM_PBP2"/>
    <property type="match status" value="1"/>
</dbReference>
<dbReference type="Pfam" id="PF19300">
    <property type="entry name" value="BPD_transp_1_N"/>
    <property type="match status" value="1"/>
</dbReference>
<dbReference type="RefSeq" id="WP_189220057.1">
    <property type="nucleotide sequence ID" value="NZ_BMQK01000019.1"/>
</dbReference>
<evidence type="ECO:0000313" key="11">
    <source>
        <dbReference type="Proteomes" id="UP000620156"/>
    </source>
</evidence>
<keyword evidence="3" id="KW-1003">Cell membrane</keyword>
<keyword evidence="6 7" id="KW-0472">Membrane</keyword>
<feature type="transmembrane region" description="Helical" evidence="7">
    <location>
        <begin position="96"/>
        <end position="119"/>
    </location>
</feature>
<dbReference type="PROSITE" id="PS50928">
    <property type="entry name" value="ABC_TM1"/>
    <property type="match status" value="1"/>
</dbReference>
<keyword evidence="2 7" id="KW-0813">Transport</keyword>
<keyword evidence="5 7" id="KW-1133">Transmembrane helix</keyword>
<dbReference type="PANTHER" id="PTHR43163">
    <property type="entry name" value="DIPEPTIDE TRANSPORT SYSTEM PERMEASE PROTEIN DPPB-RELATED"/>
    <property type="match status" value="1"/>
</dbReference>
<gene>
    <name evidence="10" type="ORF">GCM10010145_59490</name>
</gene>
<organism evidence="10 11">
    <name type="scientific">Streptomyces ruber</name>
    <dbReference type="NCBI Taxonomy" id="83378"/>
    <lineage>
        <taxon>Bacteria</taxon>
        <taxon>Bacillati</taxon>
        <taxon>Actinomycetota</taxon>
        <taxon>Actinomycetes</taxon>
        <taxon>Kitasatosporales</taxon>
        <taxon>Streptomycetaceae</taxon>
        <taxon>Streptomyces</taxon>
    </lineage>
</organism>
<dbReference type="Proteomes" id="UP000620156">
    <property type="component" value="Unassembled WGS sequence"/>
</dbReference>
<feature type="chain" id="PRO_5037203197" evidence="8">
    <location>
        <begin position="23"/>
        <end position="321"/>
    </location>
</feature>
<feature type="domain" description="ABC transmembrane type-1" evidence="9">
    <location>
        <begin position="92"/>
        <end position="292"/>
    </location>
</feature>
<protein>
    <submittedName>
        <fullName evidence="10">Metal transporter</fullName>
    </submittedName>
</protein>
<feature type="transmembrane region" description="Helical" evidence="7">
    <location>
        <begin position="226"/>
        <end position="253"/>
    </location>
</feature>
<dbReference type="InterPro" id="IPR000515">
    <property type="entry name" value="MetI-like"/>
</dbReference>
<dbReference type="AlphaFoldDB" id="A0A918BNG7"/>
<keyword evidence="8" id="KW-0732">Signal</keyword>
<keyword evidence="11" id="KW-1185">Reference proteome</keyword>
<feature type="transmembrane region" description="Helical" evidence="7">
    <location>
        <begin position="273"/>
        <end position="292"/>
    </location>
</feature>
<dbReference type="Pfam" id="PF00528">
    <property type="entry name" value="BPD_transp_1"/>
    <property type="match status" value="1"/>
</dbReference>
<dbReference type="InterPro" id="IPR045621">
    <property type="entry name" value="BPD_transp_1_N"/>
</dbReference>
<dbReference type="Gene3D" id="1.10.3720.10">
    <property type="entry name" value="MetI-like"/>
    <property type="match status" value="1"/>
</dbReference>
<evidence type="ECO:0000256" key="7">
    <source>
        <dbReference type="RuleBase" id="RU363032"/>
    </source>
</evidence>
<evidence type="ECO:0000256" key="6">
    <source>
        <dbReference type="ARBA" id="ARBA00023136"/>
    </source>
</evidence>
<proteinExistence type="inferred from homology"/>
<reference evidence="10" key="2">
    <citation type="submission" date="2020-09" db="EMBL/GenBank/DDBJ databases">
        <authorList>
            <person name="Sun Q."/>
            <person name="Ohkuma M."/>
        </authorList>
    </citation>
    <scope>NUCLEOTIDE SEQUENCE</scope>
    <source>
        <strain evidence="10">JCM 3131</strain>
    </source>
</reference>
<dbReference type="InterPro" id="IPR035906">
    <property type="entry name" value="MetI-like_sf"/>
</dbReference>
<evidence type="ECO:0000256" key="5">
    <source>
        <dbReference type="ARBA" id="ARBA00022989"/>
    </source>
</evidence>
<feature type="transmembrane region" description="Helical" evidence="7">
    <location>
        <begin position="172"/>
        <end position="192"/>
    </location>
</feature>
<evidence type="ECO:0000256" key="1">
    <source>
        <dbReference type="ARBA" id="ARBA00004651"/>
    </source>
</evidence>
<dbReference type="EMBL" id="BMQK01000019">
    <property type="protein sequence ID" value="GGQ81996.1"/>
    <property type="molecule type" value="Genomic_DNA"/>
</dbReference>
<dbReference type="PANTHER" id="PTHR43163:SF3">
    <property type="entry name" value="PEPTIDE ABC TRANSPORTER PERMEASE PROTEIN"/>
    <property type="match status" value="1"/>
</dbReference>
<keyword evidence="4 7" id="KW-0812">Transmembrane</keyword>
<accession>A0A918BNG7</accession>
<comment type="caution">
    <text evidence="10">The sequence shown here is derived from an EMBL/GenBank/DDBJ whole genome shotgun (WGS) entry which is preliminary data.</text>
</comment>
<evidence type="ECO:0000256" key="3">
    <source>
        <dbReference type="ARBA" id="ARBA00022475"/>
    </source>
</evidence>
<evidence type="ECO:0000256" key="4">
    <source>
        <dbReference type="ARBA" id="ARBA00022692"/>
    </source>
</evidence>
<name>A0A918BNG7_9ACTN</name>
<feature type="transmembrane region" description="Helical" evidence="7">
    <location>
        <begin position="140"/>
        <end position="160"/>
    </location>
</feature>